<evidence type="ECO:0000256" key="4">
    <source>
        <dbReference type="ARBA" id="ARBA00023128"/>
    </source>
</evidence>
<comment type="subcellular location">
    <subcellularLocation>
        <location evidence="1">Mitochondrion membrane</location>
        <topology evidence="1">Multi-pass membrane protein</topology>
    </subcellularLocation>
</comment>
<keyword evidence="7" id="KW-1185">Reference proteome</keyword>
<name>A0A3R7RR67_TRYRA</name>
<keyword evidence="5" id="KW-0472">Membrane</keyword>
<evidence type="ECO:0000256" key="2">
    <source>
        <dbReference type="ARBA" id="ARBA00022692"/>
    </source>
</evidence>
<dbReference type="PANTHER" id="PTHR28234:SF1">
    <property type="entry name" value="NUCLEAR CONTROL OF ATPASE PROTEIN 2"/>
    <property type="match status" value="1"/>
</dbReference>
<organism evidence="6 7">
    <name type="scientific">Trypanosoma rangeli</name>
    <dbReference type="NCBI Taxonomy" id="5698"/>
    <lineage>
        <taxon>Eukaryota</taxon>
        <taxon>Discoba</taxon>
        <taxon>Euglenozoa</taxon>
        <taxon>Kinetoplastea</taxon>
        <taxon>Metakinetoplastina</taxon>
        <taxon>Trypanosomatida</taxon>
        <taxon>Trypanosomatidae</taxon>
        <taxon>Trypanosoma</taxon>
        <taxon>Herpetosoma</taxon>
    </lineage>
</organism>
<keyword evidence="4" id="KW-0496">Mitochondrion</keyword>
<evidence type="ECO:0000256" key="3">
    <source>
        <dbReference type="ARBA" id="ARBA00022989"/>
    </source>
</evidence>
<evidence type="ECO:0000313" key="7">
    <source>
        <dbReference type="Proteomes" id="UP000283634"/>
    </source>
</evidence>
<evidence type="ECO:0000313" key="6">
    <source>
        <dbReference type="EMBL" id="RNF11120.1"/>
    </source>
</evidence>
<dbReference type="GO" id="GO:0005741">
    <property type="term" value="C:mitochondrial outer membrane"/>
    <property type="evidence" value="ECO:0007669"/>
    <property type="project" value="TreeGrafter"/>
</dbReference>
<proteinExistence type="predicted"/>
<dbReference type="Pfam" id="PF08637">
    <property type="entry name" value="NCA2"/>
    <property type="match status" value="1"/>
</dbReference>
<evidence type="ECO:0000256" key="1">
    <source>
        <dbReference type="ARBA" id="ARBA00004225"/>
    </source>
</evidence>
<dbReference type="RefSeq" id="XP_029241991.1">
    <property type="nucleotide sequence ID" value="XM_029378141.1"/>
</dbReference>
<keyword evidence="2" id="KW-0812">Transmembrane</keyword>
<dbReference type="EMBL" id="MKGL01000022">
    <property type="protein sequence ID" value="RNF11120.1"/>
    <property type="molecule type" value="Genomic_DNA"/>
</dbReference>
<keyword evidence="3" id="KW-1133">Transmembrane helix</keyword>
<comment type="caution">
    <text evidence="6">The sequence shown here is derived from an EMBL/GenBank/DDBJ whole genome shotgun (WGS) entry which is preliminary data.</text>
</comment>
<sequence>MYTLKEVFRSFTSGRPGVLQRRRTPEMELESVANIIRDYQEDDYLNILQDELCRLRDCPFEHLRSGVIPDEGYRVINDHYENAIRHPIRGVFFGNLLRLMLI</sequence>
<dbReference type="OrthoDB" id="413313at2759"/>
<dbReference type="PANTHER" id="PTHR28234">
    <property type="entry name" value="NUCLEAR CONTROL OF ATPASE PROTEIN 2"/>
    <property type="match status" value="1"/>
</dbReference>
<reference evidence="6 7" key="1">
    <citation type="journal article" date="2018" name="BMC Genomics">
        <title>Genomic comparison of Trypanosoma conorhini and Trypanosoma rangeli to Trypanosoma cruzi strains of high and low virulence.</title>
        <authorList>
            <person name="Bradwell K.R."/>
            <person name="Koparde V.N."/>
            <person name="Matveyev A.V."/>
            <person name="Serrano M.G."/>
            <person name="Alves J.M."/>
            <person name="Parikh H."/>
            <person name="Huang B."/>
            <person name="Lee V."/>
            <person name="Espinosa-Alvarez O."/>
            <person name="Ortiz P.A."/>
            <person name="Costa-Martins A.G."/>
            <person name="Teixeira M.M."/>
            <person name="Buck G.A."/>
        </authorList>
    </citation>
    <scope>NUCLEOTIDE SEQUENCE [LARGE SCALE GENOMIC DNA]</scope>
    <source>
        <strain evidence="6 7">AM80</strain>
    </source>
</reference>
<dbReference type="AlphaFoldDB" id="A0A3R7RR67"/>
<gene>
    <name evidence="6" type="ORF">TraAM80_01087</name>
</gene>
<protein>
    <submittedName>
        <fullName evidence="6">Uncharacterized protein</fullName>
    </submittedName>
</protein>
<dbReference type="Proteomes" id="UP000283634">
    <property type="component" value="Unassembled WGS sequence"/>
</dbReference>
<dbReference type="InterPro" id="IPR013946">
    <property type="entry name" value="NCA2-like"/>
</dbReference>
<accession>A0A3R7RR67</accession>
<evidence type="ECO:0000256" key="5">
    <source>
        <dbReference type="ARBA" id="ARBA00023136"/>
    </source>
</evidence>
<dbReference type="GeneID" id="40325020"/>